<dbReference type="AlphaFoldDB" id="A0A542WZN0"/>
<protein>
    <submittedName>
        <fullName evidence="2">LytR cell envelope-related transcriptional attenuator</fullName>
    </submittedName>
</protein>
<sequence>MSGLERARRRRRRRSVTVLIVAALLVLGGFAYALAYWTGMAGGGSTEASPTCTPSPTTTPPESRFTVNVYNSSTRSGEADNFSDALKSRDFTVGAVGNDPYKKKLSGVGEIRYGTAGQAYAERFLKPLLPGATMTQDGRTGTSVDVAIGEQFPTVPSRSATPTPSASC</sequence>
<dbReference type="OrthoDB" id="4864198at2"/>
<accession>A0A542WZN0</accession>
<feature type="domain" description="LytR/CpsA/Psr regulator C-terminal" evidence="1">
    <location>
        <begin position="65"/>
        <end position="152"/>
    </location>
</feature>
<evidence type="ECO:0000313" key="3">
    <source>
        <dbReference type="Proteomes" id="UP000318336"/>
    </source>
</evidence>
<proteinExistence type="predicted"/>
<organism evidence="2 3">
    <name type="scientific">Barrientosiimonas humi</name>
    <dbReference type="NCBI Taxonomy" id="999931"/>
    <lineage>
        <taxon>Bacteria</taxon>
        <taxon>Bacillati</taxon>
        <taxon>Actinomycetota</taxon>
        <taxon>Actinomycetes</taxon>
        <taxon>Micrococcales</taxon>
        <taxon>Dermacoccaceae</taxon>
        <taxon>Barrientosiimonas</taxon>
    </lineage>
</organism>
<dbReference type="Proteomes" id="UP000318336">
    <property type="component" value="Unassembled WGS sequence"/>
</dbReference>
<comment type="caution">
    <text evidence="2">The sequence shown here is derived from an EMBL/GenBank/DDBJ whole genome shotgun (WGS) entry which is preliminary data.</text>
</comment>
<gene>
    <name evidence="2" type="ORF">FB554_3352</name>
</gene>
<keyword evidence="3" id="KW-1185">Reference proteome</keyword>
<name>A0A542WZN0_9MICO</name>
<evidence type="ECO:0000313" key="2">
    <source>
        <dbReference type="EMBL" id="TQL29037.1"/>
    </source>
</evidence>
<reference evidence="2 3" key="1">
    <citation type="submission" date="2019-06" db="EMBL/GenBank/DDBJ databases">
        <title>Sequencing the genomes of 1000 actinobacteria strains.</title>
        <authorList>
            <person name="Klenk H.-P."/>
        </authorList>
    </citation>
    <scope>NUCLEOTIDE SEQUENCE [LARGE SCALE GENOMIC DNA]</scope>
    <source>
        <strain evidence="2 3">DSM 24617</strain>
    </source>
</reference>
<dbReference type="Pfam" id="PF13399">
    <property type="entry name" value="LytR_C"/>
    <property type="match status" value="1"/>
</dbReference>
<dbReference type="InterPro" id="IPR027381">
    <property type="entry name" value="LytR/CpsA/Psr_C"/>
</dbReference>
<dbReference type="RefSeq" id="WP_142007788.1">
    <property type="nucleotide sequence ID" value="NZ_CAJTBP010000001.1"/>
</dbReference>
<evidence type="ECO:0000259" key="1">
    <source>
        <dbReference type="Pfam" id="PF13399"/>
    </source>
</evidence>
<dbReference type="Gene3D" id="3.30.70.2390">
    <property type="match status" value="1"/>
</dbReference>
<dbReference type="EMBL" id="VFOK01000002">
    <property type="protein sequence ID" value="TQL29037.1"/>
    <property type="molecule type" value="Genomic_DNA"/>
</dbReference>